<dbReference type="Proteomes" id="UP000319801">
    <property type="component" value="Unassembled WGS sequence"/>
</dbReference>
<feature type="binding site" evidence="17">
    <location>
        <position position="846"/>
    </location>
    <ligand>
        <name>ATP</name>
        <dbReference type="ChEBI" id="CHEBI:30616"/>
    </ligand>
</feature>
<evidence type="ECO:0000256" key="16">
    <source>
        <dbReference type="PIRSR" id="PIRSR606539-1"/>
    </source>
</evidence>
<gene>
    <name evidence="22" type="ORF">Baya_14841</name>
</gene>
<keyword evidence="5 19" id="KW-0812">Transmembrane</keyword>
<evidence type="ECO:0000256" key="8">
    <source>
        <dbReference type="ARBA" id="ARBA00022824"/>
    </source>
</evidence>
<dbReference type="InterPro" id="IPR001757">
    <property type="entry name" value="P_typ_ATPase"/>
</dbReference>
<dbReference type="SUPFAM" id="SSF81653">
    <property type="entry name" value="Calcium ATPase, transduction domain A"/>
    <property type="match status" value="1"/>
</dbReference>
<feature type="transmembrane region" description="Helical" evidence="19">
    <location>
        <begin position="97"/>
        <end position="115"/>
    </location>
</feature>
<dbReference type="FunFam" id="3.40.1110.10:FF:000009">
    <property type="entry name" value="Phospholipid-transporting ATPase"/>
    <property type="match status" value="1"/>
</dbReference>
<feature type="domain" description="P-type ATPase N-terminal" evidence="20">
    <location>
        <begin position="35"/>
        <end position="98"/>
    </location>
</feature>
<proteinExistence type="inferred from homology"/>
<evidence type="ECO:0000256" key="15">
    <source>
        <dbReference type="ARBA" id="ARBA00050913"/>
    </source>
</evidence>
<protein>
    <recommendedName>
        <fullName evidence="19">Phospholipid-transporting ATPase</fullName>
        <ecNumber evidence="19">7.6.2.1</ecNumber>
    </recommendedName>
</protein>
<dbReference type="EC" id="7.6.2.1" evidence="19"/>
<feature type="transmembrane region" description="Helical" evidence="19">
    <location>
        <begin position="1060"/>
        <end position="1081"/>
    </location>
</feature>
<dbReference type="SFLD" id="SFLDG00002">
    <property type="entry name" value="C1.7:_P-type_atpase_like"/>
    <property type="match status" value="1"/>
</dbReference>
<dbReference type="InterPro" id="IPR008250">
    <property type="entry name" value="ATPase_P-typ_transduc_dom_A_sf"/>
</dbReference>
<keyword evidence="23" id="KW-1185">Reference proteome</keyword>
<feature type="binding site" evidence="17">
    <location>
        <position position="696"/>
    </location>
    <ligand>
        <name>ATP</name>
        <dbReference type="ChEBI" id="CHEBI:30616"/>
    </ligand>
</feature>
<dbReference type="InterPro" id="IPR018303">
    <property type="entry name" value="ATPase_P-typ_P_site"/>
</dbReference>
<dbReference type="SFLD" id="SFLDF00027">
    <property type="entry name" value="p-type_atpase"/>
    <property type="match status" value="1"/>
</dbReference>
<dbReference type="NCBIfam" id="TIGR01652">
    <property type="entry name" value="ATPase-Plipid"/>
    <property type="match status" value="1"/>
</dbReference>
<evidence type="ECO:0000313" key="23">
    <source>
        <dbReference type="Proteomes" id="UP000319801"/>
    </source>
</evidence>
<feature type="transmembrane region" description="Helical" evidence="19">
    <location>
        <begin position="1088"/>
        <end position="1111"/>
    </location>
</feature>
<dbReference type="InterPro" id="IPR023214">
    <property type="entry name" value="HAD_sf"/>
</dbReference>
<keyword evidence="12 19" id="KW-1133">Transmembrane helix</keyword>
<comment type="cofactor">
    <cofactor evidence="1 18">
        <name>Mg(2+)</name>
        <dbReference type="ChEBI" id="CHEBI:18420"/>
    </cofactor>
</comment>
<keyword evidence="9 17" id="KW-0067">ATP-binding</keyword>
<evidence type="ECO:0000313" key="22">
    <source>
        <dbReference type="EMBL" id="TTD03349.1"/>
    </source>
</evidence>
<evidence type="ECO:0000256" key="9">
    <source>
        <dbReference type="ARBA" id="ARBA00022840"/>
    </source>
</evidence>
<feature type="binding site" evidence="17">
    <location>
        <position position="414"/>
    </location>
    <ligand>
        <name>ATP</name>
        <dbReference type="ChEBI" id="CHEBI:30616"/>
    </ligand>
</feature>
<dbReference type="InterPro" id="IPR023298">
    <property type="entry name" value="ATPase_P-typ_TM_dom_sf"/>
</dbReference>
<feature type="transmembrane region" description="Helical" evidence="19">
    <location>
        <begin position="73"/>
        <end position="91"/>
    </location>
</feature>
<evidence type="ECO:0000259" key="20">
    <source>
        <dbReference type="Pfam" id="PF16209"/>
    </source>
</evidence>
<feature type="binding site" evidence="17">
    <location>
        <position position="720"/>
    </location>
    <ligand>
        <name>ATP</name>
        <dbReference type="ChEBI" id="CHEBI:30616"/>
    </ligand>
</feature>
<evidence type="ECO:0000256" key="5">
    <source>
        <dbReference type="ARBA" id="ARBA00022692"/>
    </source>
</evidence>
<evidence type="ECO:0000256" key="6">
    <source>
        <dbReference type="ARBA" id="ARBA00022723"/>
    </source>
</evidence>
<evidence type="ECO:0000256" key="3">
    <source>
        <dbReference type="ARBA" id="ARBA00004586"/>
    </source>
</evidence>
<evidence type="ECO:0000256" key="2">
    <source>
        <dbReference type="ARBA" id="ARBA00004127"/>
    </source>
</evidence>
<dbReference type="NCBIfam" id="TIGR01494">
    <property type="entry name" value="ATPase_P-type"/>
    <property type="match status" value="3"/>
</dbReference>
<feature type="domain" description="P-type ATPase C-terminal" evidence="21">
    <location>
        <begin position="1054"/>
        <end position="1137"/>
    </location>
</feature>
<dbReference type="GO" id="GO:0005524">
    <property type="term" value="F:ATP binding"/>
    <property type="evidence" value="ECO:0007669"/>
    <property type="project" value="UniProtKB-UniRule"/>
</dbReference>
<dbReference type="SFLD" id="SFLDS00003">
    <property type="entry name" value="Haloacid_Dehalogenase"/>
    <property type="match status" value="1"/>
</dbReference>
<evidence type="ECO:0000256" key="1">
    <source>
        <dbReference type="ARBA" id="ARBA00001946"/>
    </source>
</evidence>
<keyword evidence="8" id="KW-0256">Endoplasmic reticulum</keyword>
<feature type="transmembrane region" description="Helical" evidence="19">
    <location>
        <begin position="342"/>
        <end position="364"/>
    </location>
</feature>
<dbReference type="PROSITE" id="PS00154">
    <property type="entry name" value="ATPASE_E1_E2"/>
    <property type="match status" value="1"/>
</dbReference>
<sequence length="1198" mass="135458">MTWISSLASVWSYWTRQGDGDSTVRTLVPNLLYNNPKSKDHPNRNYVGNGVKTTKYTIWSFIPVNLMEQLRRVANIYFIGLAVLNFVPAVNAFQPQVAIIPICVILAFTAIKDAWEDFRRYQSDRQLNSRPCLVYSRSQQSFVQKRWKDIRVGDFVQVLSNEIVPADILLLHTSNPNGVCHMETANLDGETNLKQRKVVPGFSATNTRFEPLNFNSTVVCEKPNKNLNSFNGFLEQGNEKMGFDIESLMLRGCTVRNTDHASGIVVYAGHECKSMLNNGKPRSKCSKLERKMNKDVLFCVLLLFCMCLIGAIGHICWLKNFPSIPLYFIPESNGTFIQPFRAGIYMFLTMIILLQVLIPISLYLSIELVKIGQVFFITQDLDLYDEEKDSRVQCRALNITEDLGQIQYIFSDKTGTLTENKMVFRRCTIIGTEFPHEDNATRLAILAGETDQDEEVIYQQNRQSSLFSLEAIQDVPAGGRVNSSICARSRFNWPKVIAGTPGRFAFSSPLETEVLPDQTLLQLVEDAECGRKNEHYLEFFLALAICNTVVVSTKAAQRQRTKVKHSTSYTQSHDCMEGLLSRVASFGKLIKGRRRTFSDPFHIDRMGSPNIDVPSFFGSMESPNESRSIWGQDQTGSSLSVIEDVCYEAQSPDEAALVHAAKAYGFILKERTPHHVTVQLPRGKLLRFDMLDVLAFDPTRRRMSVIVRHPETKKIVMYTKGADSCIMERVQKPSKDKSHLKSESGNIVYKTQSDLDMYARDGLRTLCFTRKVLSEQDYRNWSGMRQRAMTAIEKKEELLMDTAAFMESNLKLLGATGIEDRLQENVPETIQALREAGIKVWVLTGDKLETAVNIAYSCKLLDQNDLVFTFKMANKDVCRNMLNGALGEIPQLASEIPRIGLVIDGQTLGLLLDKDLQVQFLQLCRYSRCVLCCRVTPLQKSEVVTLLRDRLKVMTLAIGDGANDVNMIQAADVGVGISGQEGMQAYVNLLFWYQFLCGFSGTAMIDYWFMIFFNLFFTSTPPIMFGIMDREVSAHMLLNLPELYKKGQHAGTYQGSDVGIFSLGTPMNTVSLFTILFHLAIEIKSWTVVHWVIMIGSVLTFFIVTLAFSALCISCNPPSDPYWIMQQQMKDPLFLPGLHFNHSCSTTAKARQIDQLPPDRRDMWLREWRSLKDLCNSYPSLSSSTRKRSSVATVHDGA</sequence>
<keyword evidence="10 18" id="KW-0460">Magnesium</keyword>
<reference evidence="22 23" key="1">
    <citation type="journal article" date="2019" name="Genome Biol. Evol.">
        <title>Whole-Genome Sequencing of the Giant Devil Catfish, Bagarius yarrelli.</title>
        <authorList>
            <person name="Jiang W."/>
            <person name="Lv Y."/>
            <person name="Cheng L."/>
            <person name="Yang K."/>
            <person name="Chao B."/>
            <person name="Wang X."/>
            <person name="Li Y."/>
            <person name="Pan X."/>
            <person name="You X."/>
            <person name="Zhang Y."/>
            <person name="Yang J."/>
            <person name="Li J."/>
            <person name="Zhang X."/>
            <person name="Liu S."/>
            <person name="Sun C."/>
            <person name="Yang J."/>
            <person name="Shi Q."/>
        </authorList>
    </citation>
    <scope>NUCLEOTIDE SEQUENCE [LARGE SCALE GENOMIC DNA]</scope>
    <source>
        <strain evidence="22">JWS20170419001</strain>
        <tissue evidence="22">Muscle</tissue>
    </source>
</reference>
<dbReference type="Pfam" id="PF13246">
    <property type="entry name" value="Cation_ATPase"/>
    <property type="match status" value="1"/>
</dbReference>
<feature type="binding site" evidence="17">
    <location>
        <position position="654"/>
    </location>
    <ligand>
        <name>ATP</name>
        <dbReference type="ChEBI" id="CHEBI:30616"/>
    </ligand>
</feature>
<dbReference type="InterPro" id="IPR036412">
    <property type="entry name" value="HAD-like_sf"/>
</dbReference>
<dbReference type="Gene3D" id="2.70.150.10">
    <property type="entry name" value="Calcium-transporting ATPase, cytoplasmic transduction domain A"/>
    <property type="match status" value="1"/>
</dbReference>
<feature type="binding site" evidence="17">
    <location>
        <position position="963"/>
    </location>
    <ligand>
        <name>ATP</name>
        <dbReference type="ChEBI" id="CHEBI:30616"/>
    </ligand>
</feature>
<dbReference type="GO" id="GO:0005789">
    <property type="term" value="C:endoplasmic reticulum membrane"/>
    <property type="evidence" value="ECO:0007669"/>
    <property type="project" value="UniProtKB-SubCell"/>
</dbReference>
<comment type="caution">
    <text evidence="22">The sequence shown here is derived from an EMBL/GenBank/DDBJ whole genome shotgun (WGS) entry which is preliminary data.</text>
</comment>
<keyword evidence="11 19" id="KW-1278">Translocase</keyword>
<dbReference type="SUPFAM" id="SSF81665">
    <property type="entry name" value="Calcium ATPase, transmembrane domain M"/>
    <property type="match status" value="1"/>
</dbReference>
<keyword evidence="7 17" id="KW-0547">Nucleotide-binding</keyword>
<feature type="active site" description="4-aspartylphosphate intermediate" evidence="16">
    <location>
        <position position="412"/>
    </location>
</feature>
<feature type="binding site" evidence="17">
    <location>
        <position position="412"/>
    </location>
    <ligand>
        <name>ATP</name>
        <dbReference type="ChEBI" id="CHEBI:30616"/>
    </ligand>
</feature>
<dbReference type="PANTHER" id="PTHR24092">
    <property type="entry name" value="PROBABLE PHOSPHOLIPID-TRANSPORTING ATPASE"/>
    <property type="match status" value="1"/>
</dbReference>
<dbReference type="PANTHER" id="PTHR24092:SF79">
    <property type="entry name" value="PHOSPHOLIPID-TRANSPORTING ATPASE VB"/>
    <property type="match status" value="1"/>
</dbReference>
<evidence type="ECO:0000256" key="7">
    <source>
        <dbReference type="ARBA" id="ARBA00022741"/>
    </source>
</evidence>
<dbReference type="AlphaFoldDB" id="A0A556V9W3"/>
<dbReference type="InterPro" id="IPR032631">
    <property type="entry name" value="P-type_ATPase_N"/>
</dbReference>
<feature type="binding site" evidence="17">
    <location>
        <position position="940"/>
    </location>
    <ligand>
        <name>ATP</name>
        <dbReference type="ChEBI" id="CHEBI:30616"/>
    </ligand>
</feature>
<evidence type="ECO:0000256" key="10">
    <source>
        <dbReference type="ARBA" id="ARBA00022842"/>
    </source>
</evidence>
<dbReference type="Pfam" id="PF16212">
    <property type="entry name" value="PhoLip_ATPase_C"/>
    <property type="match status" value="2"/>
</dbReference>
<dbReference type="FunFam" id="1.20.1110.10:FF:000006">
    <property type="entry name" value="Phospholipid-transporting ATPase"/>
    <property type="match status" value="1"/>
</dbReference>
<feature type="domain" description="P-type ATPase C-terminal" evidence="21">
    <location>
        <begin position="986"/>
        <end position="1050"/>
    </location>
</feature>
<dbReference type="FunFam" id="3.40.50.1000:FF:000001">
    <property type="entry name" value="Phospholipid-transporting ATPase IC"/>
    <property type="match status" value="1"/>
</dbReference>
<dbReference type="InterPro" id="IPR032630">
    <property type="entry name" value="P_typ_ATPase_c"/>
</dbReference>
<evidence type="ECO:0000256" key="18">
    <source>
        <dbReference type="PIRSR" id="PIRSR606539-3"/>
    </source>
</evidence>
<dbReference type="GO" id="GO:0045332">
    <property type="term" value="P:phospholipid translocation"/>
    <property type="evidence" value="ECO:0007669"/>
    <property type="project" value="TreeGrafter"/>
</dbReference>
<comment type="similarity">
    <text evidence="4 19">Belongs to the cation transport ATPase (P-type) (TC 3.A.3) family. Type IV subfamily.</text>
</comment>
<feature type="binding site" evidence="17">
    <location>
        <position position="764"/>
    </location>
    <ligand>
        <name>ATP</name>
        <dbReference type="ChEBI" id="CHEBI:30616"/>
    </ligand>
</feature>
<evidence type="ECO:0000256" key="4">
    <source>
        <dbReference type="ARBA" id="ARBA00008109"/>
    </source>
</evidence>
<dbReference type="SUPFAM" id="SSF56784">
    <property type="entry name" value="HAD-like"/>
    <property type="match status" value="1"/>
</dbReference>
<keyword evidence="6 18" id="KW-0479">Metal-binding</keyword>
<dbReference type="GO" id="GO:0000287">
    <property type="term" value="F:magnesium ion binding"/>
    <property type="evidence" value="ECO:0007669"/>
    <property type="project" value="UniProtKB-UniRule"/>
</dbReference>
<feature type="transmembrane region" description="Helical" evidence="19">
    <location>
        <begin position="296"/>
        <end position="322"/>
    </location>
</feature>
<feature type="transmembrane region" description="Helical" evidence="19">
    <location>
        <begin position="990"/>
        <end position="1017"/>
    </location>
</feature>
<organism evidence="22 23">
    <name type="scientific">Bagarius yarrelli</name>
    <name type="common">Goonch</name>
    <name type="synonym">Bagrus yarrelli</name>
    <dbReference type="NCBI Taxonomy" id="175774"/>
    <lineage>
        <taxon>Eukaryota</taxon>
        <taxon>Metazoa</taxon>
        <taxon>Chordata</taxon>
        <taxon>Craniata</taxon>
        <taxon>Vertebrata</taxon>
        <taxon>Euteleostomi</taxon>
        <taxon>Actinopterygii</taxon>
        <taxon>Neopterygii</taxon>
        <taxon>Teleostei</taxon>
        <taxon>Ostariophysi</taxon>
        <taxon>Siluriformes</taxon>
        <taxon>Sisoridae</taxon>
        <taxon>Sisorinae</taxon>
        <taxon>Bagarius</taxon>
    </lineage>
</organism>
<feature type="binding site" evidence="18">
    <location>
        <position position="960"/>
    </location>
    <ligand>
        <name>Mg(2+)</name>
        <dbReference type="ChEBI" id="CHEBI:18420"/>
    </ligand>
</feature>
<keyword evidence="13 19" id="KW-0472">Membrane</keyword>
<dbReference type="Gene3D" id="3.40.50.1000">
    <property type="entry name" value="HAD superfamily/HAD-like"/>
    <property type="match status" value="2"/>
</dbReference>
<evidence type="ECO:0000256" key="17">
    <source>
        <dbReference type="PIRSR" id="PIRSR606539-2"/>
    </source>
</evidence>
<dbReference type="FunFam" id="2.70.150.10:FF:000022">
    <property type="entry name" value="Phospholipid-transporting ATPase"/>
    <property type="match status" value="1"/>
</dbReference>
<dbReference type="Gene3D" id="3.40.1110.10">
    <property type="entry name" value="Calcium-transporting ATPase, cytoplasmic domain N"/>
    <property type="match status" value="2"/>
</dbReference>
<evidence type="ECO:0000256" key="19">
    <source>
        <dbReference type="RuleBase" id="RU362033"/>
    </source>
</evidence>
<comment type="subcellular location">
    <subcellularLocation>
        <location evidence="2">Endomembrane system</location>
        <topology evidence="2">Multi-pass membrane protein</topology>
    </subcellularLocation>
    <subcellularLocation>
        <location evidence="3">Endoplasmic reticulum membrane</location>
    </subcellularLocation>
    <subcellularLocation>
        <location evidence="19">Membrane</location>
        <topology evidence="19">Multi-pass membrane protein</topology>
    </subcellularLocation>
</comment>
<dbReference type="PRINTS" id="PR00119">
    <property type="entry name" value="CATATPASE"/>
</dbReference>
<accession>A0A556V9W3</accession>
<dbReference type="SUPFAM" id="SSF81660">
    <property type="entry name" value="Metal cation-transporting ATPase, ATP-binding domain N"/>
    <property type="match status" value="1"/>
</dbReference>
<dbReference type="GO" id="GO:0140351">
    <property type="term" value="F:glycosylceramide flippase activity"/>
    <property type="evidence" value="ECO:0007669"/>
    <property type="project" value="UniProtKB-ARBA"/>
</dbReference>
<evidence type="ECO:0000256" key="11">
    <source>
        <dbReference type="ARBA" id="ARBA00022967"/>
    </source>
</evidence>
<evidence type="ECO:0000256" key="13">
    <source>
        <dbReference type="ARBA" id="ARBA00023136"/>
    </source>
</evidence>
<evidence type="ECO:0000256" key="14">
    <source>
        <dbReference type="ARBA" id="ARBA00034036"/>
    </source>
</evidence>
<dbReference type="GO" id="GO:1990531">
    <property type="term" value="C:phospholipid-translocating ATPase complex"/>
    <property type="evidence" value="ECO:0007669"/>
    <property type="project" value="UniProtKB-ARBA"/>
</dbReference>
<name>A0A556V9W3_BAGYA</name>
<feature type="binding site" evidence="17">
    <location>
        <position position="413"/>
    </location>
    <ligand>
        <name>ATP</name>
        <dbReference type="ChEBI" id="CHEBI:30616"/>
    </ligand>
</feature>
<feature type="binding site" evidence="17">
    <location>
        <position position="934"/>
    </location>
    <ligand>
        <name>ATP</name>
        <dbReference type="ChEBI" id="CHEBI:30616"/>
    </ligand>
</feature>
<feature type="binding site" evidence="18">
    <location>
        <position position="412"/>
    </location>
    <ligand>
        <name>Mg(2+)</name>
        <dbReference type="ChEBI" id="CHEBI:18420"/>
    </ligand>
</feature>
<dbReference type="InterPro" id="IPR044492">
    <property type="entry name" value="P_typ_ATPase_HD_dom"/>
</dbReference>
<evidence type="ECO:0000256" key="12">
    <source>
        <dbReference type="ARBA" id="ARBA00022989"/>
    </source>
</evidence>
<evidence type="ECO:0000259" key="21">
    <source>
        <dbReference type="Pfam" id="PF16212"/>
    </source>
</evidence>
<comment type="catalytic activity">
    <reaction evidence="14 19">
        <text>ATP + H2O + phospholipidSide 1 = ADP + phosphate + phospholipidSide 2.</text>
        <dbReference type="EC" id="7.6.2.1"/>
    </reaction>
</comment>
<feature type="binding site" evidence="18">
    <location>
        <position position="414"/>
    </location>
    <ligand>
        <name>Mg(2+)</name>
        <dbReference type="ChEBI" id="CHEBI:18420"/>
    </ligand>
</feature>
<comment type="catalytic activity">
    <reaction evidence="15">
        <text>a beta-D-glucosyl-(1&lt;-&gt;1')-N-acylsphing-4-enine(out) + ATP + H2O = a beta-D-glucosyl-(1&lt;-&gt;1')-N-acylsphing-4-enine(in) + ADP + phosphate + H(+)</text>
        <dbReference type="Rhea" id="RHEA:66036"/>
        <dbReference type="ChEBI" id="CHEBI:15377"/>
        <dbReference type="ChEBI" id="CHEBI:15378"/>
        <dbReference type="ChEBI" id="CHEBI:22801"/>
        <dbReference type="ChEBI" id="CHEBI:30616"/>
        <dbReference type="ChEBI" id="CHEBI:43474"/>
        <dbReference type="ChEBI" id="CHEBI:456216"/>
    </reaction>
    <physiologicalReaction direction="left-to-right" evidence="15">
        <dbReference type="Rhea" id="RHEA:66037"/>
    </physiologicalReaction>
</comment>
<dbReference type="EMBL" id="VCAZ01000179">
    <property type="protein sequence ID" value="TTD03349.1"/>
    <property type="molecule type" value="Genomic_DNA"/>
</dbReference>
<feature type="binding site" evidence="17">
    <location>
        <position position="964"/>
    </location>
    <ligand>
        <name>ATP</name>
        <dbReference type="ChEBI" id="CHEBI:30616"/>
    </ligand>
</feature>
<dbReference type="OrthoDB" id="377733at2759"/>
<dbReference type="InterPro" id="IPR006539">
    <property type="entry name" value="P-type_ATPase_IV"/>
</dbReference>
<dbReference type="Gene3D" id="1.20.1110.10">
    <property type="entry name" value="Calcium-transporting ATPase, transmembrane domain"/>
    <property type="match status" value="1"/>
</dbReference>
<feature type="binding site" evidence="17">
    <location>
        <position position="845"/>
    </location>
    <ligand>
        <name>ATP</name>
        <dbReference type="ChEBI" id="CHEBI:30616"/>
    </ligand>
</feature>
<feature type="binding site" evidence="17">
    <location>
        <position position="844"/>
    </location>
    <ligand>
        <name>ATP</name>
        <dbReference type="ChEBI" id="CHEBI:30616"/>
    </ligand>
</feature>
<dbReference type="GO" id="GO:0005886">
    <property type="term" value="C:plasma membrane"/>
    <property type="evidence" value="ECO:0007669"/>
    <property type="project" value="TreeGrafter"/>
</dbReference>
<dbReference type="InterPro" id="IPR023299">
    <property type="entry name" value="ATPase_P-typ_cyto_dom_N"/>
</dbReference>
<dbReference type="Pfam" id="PF16209">
    <property type="entry name" value="PhoLip_ATPase_N"/>
    <property type="match status" value="1"/>
</dbReference>
<feature type="binding site" evidence="18">
    <location>
        <position position="964"/>
    </location>
    <ligand>
        <name>Mg(2+)</name>
        <dbReference type="ChEBI" id="CHEBI:18420"/>
    </ligand>
</feature>
<dbReference type="GO" id="GO:0016887">
    <property type="term" value="F:ATP hydrolysis activity"/>
    <property type="evidence" value="ECO:0007669"/>
    <property type="project" value="InterPro"/>
</dbReference>
<dbReference type="FunFam" id="3.40.50.1000:FF:000084">
    <property type="entry name" value="Phospholipid-transporting ATPase"/>
    <property type="match status" value="1"/>
</dbReference>